<dbReference type="InterPro" id="IPR011990">
    <property type="entry name" value="TPR-like_helical_dom_sf"/>
</dbReference>
<comment type="caution">
    <text evidence="3">The sequence shown here is derived from an EMBL/GenBank/DDBJ whole genome shotgun (WGS) entry which is preliminary data.</text>
</comment>
<organism evidence="3 4">
    <name type="scientific">Lentzea pudingi</name>
    <dbReference type="NCBI Taxonomy" id="1789439"/>
    <lineage>
        <taxon>Bacteria</taxon>
        <taxon>Bacillati</taxon>
        <taxon>Actinomycetota</taxon>
        <taxon>Actinomycetes</taxon>
        <taxon>Pseudonocardiales</taxon>
        <taxon>Pseudonocardiaceae</taxon>
        <taxon>Lentzea</taxon>
    </lineage>
</organism>
<sequence length="415" mass="45118">MAAVDEGRKSLTRFGARLRAVRLQRGLSQKDLACPGVSMSYVSRLESGERVPSPTVVRRLAEVLGVDPSELVVDEDRTAMQDEALAWCEALMAYHDGDLVLAVDLLETLGKRTDEEMFGWCVRWTRLVVLTRQRDHEGLLLAASKLRKSWSPGPAVDALVEILRASSLRRLARTAESVKAATEAVELANGDGERVRRIHTRALIALCAELTAAGRLADAEQVVDQLSVRLPELGRGRLAISTWWVRAKVADRLGDRMEAAHCIREAIGMLGEHGGDPEYGCRVRLAGASIALRTPSANLDDVVALLDEVETTAAALRGQDGLLAHARALRAELALRDGEVDRARALAEVALATGRLDAEQQLRCHLLLVRAADEGEPEDGAGARAALAALLENINPEGVDPLLWRDVARIALRKH</sequence>
<evidence type="ECO:0000256" key="1">
    <source>
        <dbReference type="ARBA" id="ARBA00023125"/>
    </source>
</evidence>
<dbReference type="PANTHER" id="PTHR46797">
    <property type="entry name" value="HTH-TYPE TRANSCRIPTIONAL REGULATOR"/>
    <property type="match status" value="1"/>
</dbReference>
<evidence type="ECO:0000313" key="4">
    <source>
        <dbReference type="Proteomes" id="UP000597656"/>
    </source>
</evidence>
<keyword evidence="4" id="KW-1185">Reference proteome</keyword>
<dbReference type="Gene3D" id="1.10.260.40">
    <property type="entry name" value="lambda repressor-like DNA-binding domains"/>
    <property type="match status" value="1"/>
</dbReference>
<keyword evidence="1" id="KW-0238">DNA-binding</keyword>
<dbReference type="InterPro" id="IPR050807">
    <property type="entry name" value="TransReg_Diox_bact_type"/>
</dbReference>
<dbReference type="Proteomes" id="UP000597656">
    <property type="component" value="Unassembled WGS sequence"/>
</dbReference>
<dbReference type="SMART" id="SM00530">
    <property type="entry name" value="HTH_XRE"/>
    <property type="match status" value="1"/>
</dbReference>
<feature type="domain" description="HTH cro/C1-type" evidence="2">
    <location>
        <begin position="18"/>
        <end position="71"/>
    </location>
</feature>
<name>A0ABQ2IIY1_9PSEU</name>
<dbReference type="SUPFAM" id="SSF47413">
    <property type="entry name" value="lambda repressor-like DNA-binding domains"/>
    <property type="match status" value="1"/>
</dbReference>
<dbReference type="EMBL" id="BMNC01000011">
    <property type="protein sequence ID" value="GGN13437.1"/>
    <property type="molecule type" value="Genomic_DNA"/>
</dbReference>
<dbReference type="InterPro" id="IPR010982">
    <property type="entry name" value="Lambda_DNA-bd_dom_sf"/>
</dbReference>
<gene>
    <name evidence="3" type="ORF">GCM10011609_62390</name>
</gene>
<reference evidence="4" key="1">
    <citation type="journal article" date="2019" name="Int. J. Syst. Evol. Microbiol.">
        <title>The Global Catalogue of Microorganisms (GCM) 10K type strain sequencing project: providing services to taxonomists for standard genome sequencing and annotation.</title>
        <authorList>
            <consortium name="The Broad Institute Genomics Platform"/>
            <consortium name="The Broad Institute Genome Sequencing Center for Infectious Disease"/>
            <person name="Wu L."/>
            <person name="Ma J."/>
        </authorList>
    </citation>
    <scope>NUCLEOTIDE SEQUENCE [LARGE SCALE GENOMIC DNA]</scope>
    <source>
        <strain evidence="4">CGMCC 4.7319</strain>
    </source>
</reference>
<evidence type="ECO:0000259" key="2">
    <source>
        <dbReference type="PROSITE" id="PS50943"/>
    </source>
</evidence>
<dbReference type="Pfam" id="PF13560">
    <property type="entry name" value="HTH_31"/>
    <property type="match status" value="1"/>
</dbReference>
<protein>
    <recommendedName>
        <fullName evidence="2">HTH cro/C1-type domain-containing protein</fullName>
    </recommendedName>
</protein>
<dbReference type="InterPro" id="IPR001387">
    <property type="entry name" value="Cro/C1-type_HTH"/>
</dbReference>
<accession>A0ABQ2IIY1</accession>
<dbReference type="Gene3D" id="1.25.40.10">
    <property type="entry name" value="Tetratricopeptide repeat domain"/>
    <property type="match status" value="1"/>
</dbReference>
<evidence type="ECO:0000313" key="3">
    <source>
        <dbReference type="EMBL" id="GGN13437.1"/>
    </source>
</evidence>
<proteinExistence type="predicted"/>
<dbReference type="PROSITE" id="PS50943">
    <property type="entry name" value="HTH_CROC1"/>
    <property type="match status" value="1"/>
</dbReference>
<dbReference type="CDD" id="cd00093">
    <property type="entry name" value="HTH_XRE"/>
    <property type="match status" value="1"/>
</dbReference>
<dbReference type="PANTHER" id="PTHR46797:SF1">
    <property type="entry name" value="METHYLPHOSPHONATE SYNTHASE"/>
    <property type="match status" value="1"/>
</dbReference>